<protein>
    <submittedName>
        <fullName evidence="2">Uncharacterized protein</fullName>
    </submittedName>
</protein>
<keyword evidence="3" id="KW-1185">Reference proteome</keyword>
<dbReference type="Proteomes" id="UP000317243">
    <property type="component" value="Unassembled WGS sequence"/>
</dbReference>
<name>A0A5C5X360_9PLAN</name>
<sequence length="114" mass="13062">MNEALKKLTGQDFWTKFAAWLFNQGLATILLFGILYTIYSYGPAFNNIEEQQHTKQMESIANSVESVVEEFRADQERDADLLDRILLRAEVAVDDEEKPVVYTSKKNESIRAAN</sequence>
<accession>A0A5C5X360</accession>
<dbReference type="AlphaFoldDB" id="A0A5C5X360"/>
<dbReference type="EMBL" id="SIHI01000001">
    <property type="protein sequence ID" value="TWT57238.1"/>
    <property type="molecule type" value="Genomic_DNA"/>
</dbReference>
<proteinExistence type="predicted"/>
<evidence type="ECO:0000256" key="1">
    <source>
        <dbReference type="SAM" id="Phobius"/>
    </source>
</evidence>
<organism evidence="2 3">
    <name type="scientific">Thalassoglobus neptunius</name>
    <dbReference type="NCBI Taxonomy" id="1938619"/>
    <lineage>
        <taxon>Bacteria</taxon>
        <taxon>Pseudomonadati</taxon>
        <taxon>Planctomycetota</taxon>
        <taxon>Planctomycetia</taxon>
        <taxon>Planctomycetales</taxon>
        <taxon>Planctomycetaceae</taxon>
        <taxon>Thalassoglobus</taxon>
    </lineage>
</organism>
<dbReference type="RefSeq" id="WP_146507096.1">
    <property type="nucleotide sequence ID" value="NZ_SIHI01000001.1"/>
</dbReference>
<comment type="caution">
    <text evidence="2">The sequence shown here is derived from an EMBL/GenBank/DDBJ whole genome shotgun (WGS) entry which is preliminary data.</text>
</comment>
<keyword evidence="1" id="KW-1133">Transmembrane helix</keyword>
<keyword evidence="1" id="KW-0472">Membrane</keyword>
<feature type="transmembrane region" description="Helical" evidence="1">
    <location>
        <begin position="20"/>
        <end position="39"/>
    </location>
</feature>
<keyword evidence="1" id="KW-0812">Transmembrane</keyword>
<evidence type="ECO:0000313" key="3">
    <source>
        <dbReference type="Proteomes" id="UP000317243"/>
    </source>
</evidence>
<gene>
    <name evidence="2" type="ORF">KOR42_05960</name>
</gene>
<evidence type="ECO:0000313" key="2">
    <source>
        <dbReference type="EMBL" id="TWT57238.1"/>
    </source>
</evidence>
<reference evidence="2 3" key="1">
    <citation type="submission" date="2019-02" db="EMBL/GenBank/DDBJ databases">
        <title>Deep-cultivation of Planctomycetes and their phenomic and genomic characterization uncovers novel biology.</title>
        <authorList>
            <person name="Wiegand S."/>
            <person name="Jogler M."/>
            <person name="Boedeker C."/>
            <person name="Pinto D."/>
            <person name="Vollmers J."/>
            <person name="Rivas-Marin E."/>
            <person name="Kohn T."/>
            <person name="Peeters S.H."/>
            <person name="Heuer A."/>
            <person name="Rast P."/>
            <person name="Oberbeckmann S."/>
            <person name="Bunk B."/>
            <person name="Jeske O."/>
            <person name="Meyerdierks A."/>
            <person name="Storesund J.E."/>
            <person name="Kallscheuer N."/>
            <person name="Luecker S."/>
            <person name="Lage O.M."/>
            <person name="Pohl T."/>
            <person name="Merkel B.J."/>
            <person name="Hornburger P."/>
            <person name="Mueller R.-W."/>
            <person name="Bruemmer F."/>
            <person name="Labrenz M."/>
            <person name="Spormann A.M."/>
            <person name="Op Den Camp H."/>
            <person name="Overmann J."/>
            <person name="Amann R."/>
            <person name="Jetten M.S.M."/>
            <person name="Mascher T."/>
            <person name="Medema M.H."/>
            <person name="Devos D.P."/>
            <person name="Kaster A.-K."/>
            <person name="Ovreas L."/>
            <person name="Rohde M."/>
            <person name="Galperin M.Y."/>
            <person name="Jogler C."/>
        </authorList>
    </citation>
    <scope>NUCLEOTIDE SEQUENCE [LARGE SCALE GENOMIC DNA]</scope>
    <source>
        <strain evidence="2 3">KOR42</strain>
    </source>
</reference>